<organism evidence="2 3">
    <name type="scientific">Nephila pilipes</name>
    <name type="common">Giant wood spider</name>
    <name type="synonym">Nephila maculata</name>
    <dbReference type="NCBI Taxonomy" id="299642"/>
    <lineage>
        <taxon>Eukaryota</taxon>
        <taxon>Metazoa</taxon>
        <taxon>Ecdysozoa</taxon>
        <taxon>Arthropoda</taxon>
        <taxon>Chelicerata</taxon>
        <taxon>Arachnida</taxon>
        <taxon>Araneae</taxon>
        <taxon>Araneomorphae</taxon>
        <taxon>Entelegynae</taxon>
        <taxon>Araneoidea</taxon>
        <taxon>Nephilidae</taxon>
        <taxon>Nephila</taxon>
    </lineage>
</organism>
<accession>A0A8X6UMP7</accession>
<reference evidence="2" key="1">
    <citation type="submission" date="2020-08" db="EMBL/GenBank/DDBJ databases">
        <title>Multicomponent nature underlies the extraordinary mechanical properties of spider dragline silk.</title>
        <authorList>
            <person name="Kono N."/>
            <person name="Nakamura H."/>
            <person name="Mori M."/>
            <person name="Yoshida Y."/>
            <person name="Ohtoshi R."/>
            <person name="Malay A.D."/>
            <person name="Moran D.A.P."/>
            <person name="Tomita M."/>
            <person name="Numata K."/>
            <person name="Arakawa K."/>
        </authorList>
    </citation>
    <scope>NUCLEOTIDE SEQUENCE</scope>
</reference>
<evidence type="ECO:0000313" key="3">
    <source>
        <dbReference type="Proteomes" id="UP000887013"/>
    </source>
</evidence>
<feature type="region of interest" description="Disordered" evidence="1">
    <location>
        <begin position="50"/>
        <end position="84"/>
    </location>
</feature>
<keyword evidence="3" id="KW-1185">Reference proteome</keyword>
<comment type="caution">
    <text evidence="2">The sequence shown here is derived from an EMBL/GenBank/DDBJ whole genome shotgun (WGS) entry which is preliminary data.</text>
</comment>
<dbReference type="OrthoDB" id="10458928at2759"/>
<dbReference type="EMBL" id="BMAW01129303">
    <property type="protein sequence ID" value="GFU29924.1"/>
    <property type="molecule type" value="Genomic_DNA"/>
</dbReference>
<feature type="compositionally biased region" description="Basic and acidic residues" evidence="1">
    <location>
        <begin position="50"/>
        <end position="59"/>
    </location>
</feature>
<name>A0A8X6UMP7_NEPPI</name>
<gene>
    <name evidence="2" type="ORF">NPIL_557941</name>
</gene>
<proteinExistence type="predicted"/>
<evidence type="ECO:0000256" key="1">
    <source>
        <dbReference type="SAM" id="MobiDB-lite"/>
    </source>
</evidence>
<evidence type="ECO:0000313" key="2">
    <source>
        <dbReference type="EMBL" id="GFU29924.1"/>
    </source>
</evidence>
<dbReference type="AlphaFoldDB" id="A0A8X6UMP7"/>
<protein>
    <submittedName>
        <fullName evidence="2">Uncharacterized protein</fullName>
    </submittedName>
</protein>
<dbReference type="Proteomes" id="UP000887013">
    <property type="component" value="Unassembled WGS sequence"/>
</dbReference>
<sequence>MQKEFIRNGHTQFLLYNLMDTTNLSLKTACLRNDSVNLLKCSGCTGREKEKNSLKDMEKTSSTTSFIPPAHQRKPKNSPSFHLHGNAFLRCV</sequence>